<dbReference type="RefSeq" id="WP_146799425.1">
    <property type="nucleotide sequence ID" value="NZ_VOLP01000011.1"/>
</dbReference>
<organism evidence="3 5">
    <name type="scientific">Colwellia hornerae</name>
    <dbReference type="NCBI Taxonomy" id="89402"/>
    <lineage>
        <taxon>Bacteria</taxon>
        <taxon>Pseudomonadati</taxon>
        <taxon>Pseudomonadota</taxon>
        <taxon>Gammaproteobacteria</taxon>
        <taxon>Alteromonadales</taxon>
        <taxon>Colwelliaceae</taxon>
        <taxon>Colwellia</taxon>
    </lineage>
</organism>
<accession>A0A5C6QJZ2</accession>
<evidence type="ECO:0000256" key="1">
    <source>
        <dbReference type="SAM" id="Phobius"/>
    </source>
</evidence>
<evidence type="ECO:0000313" key="2">
    <source>
        <dbReference type="EMBL" id="TWX60249.1"/>
    </source>
</evidence>
<reference evidence="3 5" key="1">
    <citation type="submission" date="2019-07" db="EMBL/GenBank/DDBJ databases">
        <title>Genomes of sea-ice associated Colwellia species.</title>
        <authorList>
            <person name="Bowman J.P."/>
        </authorList>
    </citation>
    <scope>NUCLEOTIDE SEQUENCE [LARGE SCALE GENOMIC DNA]</scope>
    <source>
        <strain evidence="2 4">ACAM 607</strain>
        <strain evidence="3 5">IC036</strain>
    </source>
</reference>
<sequence length="154" mass="17711">MSDSKTLYETQVINIRKRQPIMAWLLSLTLISMGYYLSKTQFLGLEWLSRSGCLIVILGVWSSIGAIIAERVLISKLNIQHRLVLSRAKMKLRKINVPAEYIDKEIETIEDNFDDKIDVVKDNVRYQLGILEVSLLITGTFIWGFGDLLFKVNF</sequence>
<keyword evidence="1" id="KW-0812">Transmembrane</keyword>
<feature type="transmembrane region" description="Helical" evidence="1">
    <location>
        <begin position="21"/>
        <end position="37"/>
    </location>
</feature>
<dbReference type="AlphaFoldDB" id="A0A5C6QJZ2"/>
<evidence type="ECO:0000313" key="5">
    <source>
        <dbReference type="Proteomes" id="UP000321917"/>
    </source>
</evidence>
<name>A0A5C6QJZ2_9GAMM</name>
<protein>
    <submittedName>
        <fullName evidence="3">Uncharacterized protein</fullName>
    </submittedName>
</protein>
<comment type="caution">
    <text evidence="3">The sequence shown here is derived from an EMBL/GenBank/DDBJ whole genome shotgun (WGS) entry which is preliminary data.</text>
</comment>
<keyword evidence="1" id="KW-1133">Transmembrane helix</keyword>
<keyword evidence="4" id="KW-1185">Reference proteome</keyword>
<gene>
    <name evidence="2" type="ORF">ESZ26_09065</name>
    <name evidence="3" type="ORF">ESZ27_06365</name>
</gene>
<evidence type="ECO:0000313" key="3">
    <source>
        <dbReference type="EMBL" id="TWX68958.1"/>
    </source>
</evidence>
<evidence type="ECO:0000313" key="4">
    <source>
        <dbReference type="Proteomes" id="UP000321525"/>
    </source>
</evidence>
<feature type="transmembrane region" description="Helical" evidence="1">
    <location>
        <begin position="126"/>
        <end position="146"/>
    </location>
</feature>
<keyword evidence="1" id="KW-0472">Membrane</keyword>
<proteinExistence type="predicted"/>
<dbReference type="OrthoDB" id="6226948at2"/>
<dbReference type="EMBL" id="VOLQ01000009">
    <property type="protein sequence ID" value="TWX68958.1"/>
    <property type="molecule type" value="Genomic_DNA"/>
</dbReference>
<feature type="transmembrane region" description="Helical" evidence="1">
    <location>
        <begin position="49"/>
        <end position="69"/>
    </location>
</feature>
<dbReference type="Proteomes" id="UP000321917">
    <property type="component" value="Unassembled WGS sequence"/>
</dbReference>
<dbReference type="EMBL" id="VOLR01000010">
    <property type="protein sequence ID" value="TWX60249.1"/>
    <property type="molecule type" value="Genomic_DNA"/>
</dbReference>
<dbReference type="Proteomes" id="UP000321525">
    <property type="component" value="Unassembled WGS sequence"/>
</dbReference>